<dbReference type="AlphaFoldDB" id="A0ABD3UCZ2"/>
<keyword evidence="2" id="KW-1185">Reference proteome</keyword>
<comment type="caution">
    <text evidence="1">The sequence shown here is derived from an EMBL/GenBank/DDBJ whole genome shotgun (WGS) entry which is preliminary data.</text>
</comment>
<dbReference type="Proteomes" id="UP001634394">
    <property type="component" value="Unassembled WGS sequence"/>
</dbReference>
<sequence>MCRIRAIHELLLPMMRTRQEKSDVSKFEDVTALKSLVMVRIQNHLYQKVVIEGIPDHVYAHEQKGHHQSGEAITLMPIVYKVEAGARLHLSNVSKTSC</sequence>
<organism evidence="1 2">
    <name type="scientific">Sinanodonta woodiana</name>
    <name type="common">Chinese pond mussel</name>
    <name type="synonym">Anodonta woodiana</name>
    <dbReference type="NCBI Taxonomy" id="1069815"/>
    <lineage>
        <taxon>Eukaryota</taxon>
        <taxon>Metazoa</taxon>
        <taxon>Spiralia</taxon>
        <taxon>Lophotrochozoa</taxon>
        <taxon>Mollusca</taxon>
        <taxon>Bivalvia</taxon>
        <taxon>Autobranchia</taxon>
        <taxon>Heteroconchia</taxon>
        <taxon>Palaeoheterodonta</taxon>
        <taxon>Unionida</taxon>
        <taxon>Unionoidea</taxon>
        <taxon>Unionidae</taxon>
        <taxon>Unioninae</taxon>
        <taxon>Sinanodonta</taxon>
    </lineage>
</organism>
<gene>
    <name evidence="1" type="ORF">ACJMK2_018185</name>
</gene>
<reference evidence="1 2" key="1">
    <citation type="submission" date="2024-11" db="EMBL/GenBank/DDBJ databases">
        <title>Chromosome-level genome assembly of the freshwater bivalve Anodonta woodiana.</title>
        <authorList>
            <person name="Chen X."/>
        </authorList>
    </citation>
    <scope>NUCLEOTIDE SEQUENCE [LARGE SCALE GENOMIC DNA]</scope>
    <source>
        <strain evidence="1">MN2024</strain>
        <tissue evidence="1">Gills</tissue>
    </source>
</reference>
<evidence type="ECO:0000313" key="2">
    <source>
        <dbReference type="Proteomes" id="UP001634394"/>
    </source>
</evidence>
<accession>A0ABD3UCZ2</accession>
<evidence type="ECO:0000313" key="1">
    <source>
        <dbReference type="EMBL" id="KAL3847265.1"/>
    </source>
</evidence>
<dbReference type="EMBL" id="JBJQND010000016">
    <property type="protein sequence ID" value="KAL3847265.1"/>
    <property type="molecule type" value="Genomic_DNA"/>
</dbReference>
<protein>
    <submittedName>
        <fullName evidence="1">Uncharacterized protein</fullName>
    </submittedName>
</protein>
<proteinExistence type="predicted"/>
<name>A0ABD3UCZ2_SINWO</name>